<evidence type="ECO:0000259" key="5">
    <source>
        <dbReference type="PROSITE" id="PS50931"/>
    </source>
</evidence>
<dbReference type="STRING" id="68895.RR42_s2856"/>
<name>A0A0C4YF76_9BURK</name>
<proteinExistence type="inferred from homology"/>
<accession>A0A0C4YF76</accession>
<organism evidence="6 7">
    <name type="scientific">Cupriavidus basilensis</name>
    <dbReference type="NCBI Taxonomy" id="68895"/>
    <lineage>
        <taxon>Bacteria</taxon>
        <taxon>Pseudomonadati</taxon>
        <taxon>Pseudomonadota</taxon>
        <taxon>Betaproteobacteria</taxon>
        <taxon>Burkholderiales</taxon>
        <taxon>Burkholderiaceae</taxon>
        <taxon>Cupriavidus</taxon>
    </lineage>
</organism>
<keyword evidence="7" id="KW-1185">Reference proteome</keyword>
<dbReference type="CDD" id="cd08432">
    <property type="entry name" value="PBP2_GcdR_TrpI_HvrB_AmpR_like"/>
    <property type="match status" value="1"/>
</dbReference>
<dbReference type="SUPFAM" id="SSF46785">
    <property type="entry name" value="Winged helix' DNA-binding domain"/>
    <property type="match status" value="1"/>
</dbReference>
<evidence type="ECO:0000313" key="7">
    <source>
        <dbReference type="Proteomes" id="UP000031843"/>
    </source>
</evidence>
<dbReference type="PANTHER" id="PTHR30537">
    <property type="entry name" value="HTH-TYPE TRANSCRIPTIONAL REGULATOR"/>
    <property type="match status" value="1"/>
</dbReference>
<dbReference type="InterPro" id="IPR005119">
    <property type="entry name" value="LysR_subst-bd"/>
</dbReference>
<dbReference type="EMBL" id="CP010537">
    <property type="protein sequence ID" value="AJG24437.1"/>
    <property type="molecule type" value="Genomic_DNA"/>
</dbReference>
<evidence type="ECO:0000256" key="4">
    <source>
        <dbReference type="ARBA" id="ARBA00023163"/>
    </source>
</evidence>
<gene>
    <name evidence="6" type="ORF">RR42_s2856</name>
</gene>
<comment type="similarity">
    <text evidence="1">Belongs to the LysR transcriptional regulatory family.</text>
</comment>
<dbReference type="Pfam" id="PF03466">
    <property type="entry name" value="LysR_substrate"/>
    <property type="match status" value="1"/>
</dbReference>
<dbReference type="PRINTS" id="PR00039">
    <property type="entry name" value="HTHLYSR"/>
</dbReference>
<dbReference type="GO" id="GO:0043565">
    <property type="term" value="F:sequence-specific DNA binding"/>
    <property type="evidence" value="ECO:0007669"/>
    <property type="project" value="TreeGrafter"/>
</dbReference>
<evidence type="ECO:0000256" key="2">
    <source>
        <dbReference type="ARBA" id="ARBA00023015"/>
    </source>
</evidence>
<dbReference type="KEGG" id="cbw:RR42_s2856"/>
<dbReference type="Gene3D" id="1.10.10.10">
    <property type="entry name" value="Winged helix-like DNA-binding domain superfamily/Winged helix DNA-binding domain"/>
    <property type="match status" value="1"/>
</dbReference>
<keyword evidence="4" id="KW-0804">Transcription</keyword>
<dbReference type="InterPro" id="IPR058163">
    <property type="entry name" value="LysR-type_TF_proteobact-type"/>
</dbReference>
<dbReference type="PANTHER" id="PTHR30537:SF26">
    <property type="entry name" value="GLYCINE CLEAVAGE SYSTEM TRANSCRIPTIONAL ACTIVATOR"/>
    <property type="match status" value="1"/>
</dbReference>
<evidence type="ECO:0000256" key="1">
    <source>
        <dbReference type="ARBA" id="ARBA00009437"/>
    </source>
</evidence>
<dbReference type="Proteomes" id="UP000031843">
    <property type="component" value="Chromosome secondary"/>
</dbReference>
<dbReference type="GO" id="GO:0006351">
    <property type="term" value="P:DNA-templated transcription"/>
    <property type="evidence" value="ECO:0007669"/>
    <property type="project" value="TreeGrafter"/>
</dbReference>
<sequence>MGAAACLPSSPPFIDQNGLMRSTNGRHLPALSHLVALEATVRLASVTGAADELCLTQSAVSKQLTELEAYLGVPMLTRRKGAVSPTQAGEQYLRTVRKVIAELEEATLEVLTSRGSGGRLDLRVPVSLGNIWLLPRLAGFAKAYPRIQVNVTAKAGTVDLRASGLDGAIQVCTSPPDGHVGVKVMPLALFPVCVPELLAQAQSAQAALEHLPLLHQAEALEAWAGYFDVIGMAARRALRGPRYASLAMGLQAALSGMGIALLPDYVVREDLKAGRLVRLLDATYVSPKSYYFVCLEDKWHSPLVGVFLAWLLAEVAADAPPCLPPETPPEMPPRAPAGNE</sequence>
<dbReference type="InterPro" id="IPR036390">
    <property type="entry name" value="WH_DNA-bd_sf"/>
</dbReference>
<dbReference type="AlphaFoldDB" id="A0A0C4YF76"/>
<keyword evidence="2" id="KW-0805">Transcription regulation</keyword>
<keyword evidence="3" id="KW-0238">DNA-binding</keyword>
<dbReference type="SUPFAM" id="SSF53850">
    <property type="entry name" value="Periplasmic binding protein-like II"/>
    <property type="match status" value="1"/>
</dbReference>
<reference evidence="6 7" key="1">
    <citation type="journal article" date="2015" name="Genome Announc.">
        <title>Complete Genome Sequence of Cupriavidus basilensis 4G11, Isolated from the Oak Ridge Field Research Center Site.</title>
        <authorList>
            <person name="Ray J."/>
            <person name="Waters R.J."/>
            <person name="Skerker J.M."/>
            <person name="Kuehl J.V."/>
            <person name="Price M.N."/>
            <person name="Huang J."/>
            <person name="Chakraborty R."/>
            <person name="Arkin A.P."/>
            <person name="Deutschbauer A."/>
        </authorList>
    </citation>
    <scope>NUCLEOTIDE SEQUENCE [LARGE SCALE GENOMIC DNA]</scope>
    <source>
        <strain evidence="6">4G11</strain>
    </source>
</reference>
<evidence type="ECO:0000256" key="3">
    <source>
        <dbReference type="ARBA" id="ARBA00023125"/>
    </source>
</evidence>
<dbReference type="InterPro" id="IPR036388">
    <property type="entry name" value="WH-like_DNA-bd_sf"/>
</dbReference>
<dbReference type="Pfam" id="PF00126">
    <property type="entry name" value="HTH_1"/>
    <property type="match status" value="1"/>
</dbReference>
<dbReference type="InterPro" id="IPR000847">
    <property type="entry name" value="LysR_HTH_N"/>
</dbReference>
<dbReference type="Gene3D" id="3.40.190.10">
    <property type="entry name" value="Periplasmic binding protein-like II"/>
    <property type="match status" value="2"/>
</dbReference>
<dbReference type="GO" id="GO:0003700">
    <property type="term" value="F:DNA-binding transcription factor activity"/>
    <property type="evidence" value="ECO:0007669"/>
    <property type="project" value="InterPro"/>
</dbReference>
<evidence type="ECO:0000313" key="6">
    <source>
        <dbReference type="EMBL" id="AJG24437.1"/>
    </source>
</evidence>
<feature type="domain" description="HTH lysR-type" evidence="5">
    <location>
        <begin position="29"/>
        <end position="86"/>
    </location>
</feature>
<protein>
    <submittedName>
        <fullName evidence="6">Transcriptional regulator, LysR family</fullName>
    </submittedName>
</protein>
<dbReference type="PROSITE" id="PS50931">
    <property type="entry name" value="HTH_LYSR"/>
    <property type="match status" value="1"/>
</dbReference>